<dbReference type="OrthoDB" id="5893030at2"/>
<dbReference type="Proteomes" id="UP000269041">
    <property type="component" value="Unassembled WGS sequence"/>
</dbReference>
<dbReference type="RefSeq" id="WP_125322860.1">
    <property type="nucleotide sequence ID" value="NZ_AP024889.1"/>
</dbReference>
<sequence length="881" mass="99335">MKFRQLALICAMTSPYANALQVCTIGDEYRVLEGEGLHQIRKSNYQTFSEDLTPNNLFGSNPIHQSETKPSLIETEEIFPETSSLLDVGPTSVVTLEAEEAASMLKTIGHSAMGAAKGAIEVLGPVGDAVMVGLWANEVAQSFKNETNTGYDRFATVMSLVDWFGVLRLPEREIDRQILVSRWNKVAAGEHYSFTVHNDIVTQQDKKDKQHWADLSKGQQAMLEDLVRGFAADVALKYQQYYQEAVLAQTRLTEALVSAIEEEKYKAIYNKLSLEESGKRVFSSDFSSSCQAEVDALLALYPEQEINNNRPPLIPSKRQASRALANLQHCQQGQLDSALSLLNRVRSGSVEGLDGQSMHRLYQQTLNAKIIIVETAALQLEQIKTKLIAEMRSEGHSVIEQLFESGAVESAHHYFTNQADYLAIDEMSRSIFGRQATATELRQKYFVVQEGYRKCTKIGILGGDPNFRGCTQYTWIPAEIEKYDSSKDAVISQMVMPNPEVIKQVFEQSLENLIDSGWNAHQEEHWLEKQILNFSEKQRIILKAEQDKSIVMRWLFDSSQAIDSECGGGNGCAGWSTEYLNKEHLSRDSSLHHIANWYARTKNSGYYVHSKRRKKLESLIPQALESEWQANHIKGFYSYIYPGSFDLDKFAPFISSALKDSNLDVTDLAATLALAKGIVKTHIAEAVNTAEQKNEGWLNQQIGDFHRYISIVHAQNTSTGHYASGEPGATGIFSEPLPAHLLRYMILDQYQNINEEEPSYYYSTNNYAEMSYDTRLHFSIDALFGSNSVIAGDIQQLTQVNSIYTNMPGQNCAIVYLRLKDALMSVSANESLYWLAPVSEWFDSLTRQQFKLFSTIRFAVMKQNELNIGCDLSPNNPEYWR</sequence>
<organism evidence="2 3">
    <name type="scientific">Vibrio pectenicida</name>
    <dbReference type="NCBI Taxonomy" id="62763"/>
    <lineage>
        <taxon>Bacteria</taxon>
        <taxon>Pseudomonadati</taxon>
        <taxon>Pseudomonadota</taxon>
        <taxon>Gammaproteobacteria</taxon>
        <taxon>Vibrionales</taxon>
        <taxon>Vibrionaceae</taxon>
        <taxon>Vibrio</taxon>
    </lineage>
</organism>
<evidence type="ECO:0000256" key="1">
    <source>
        <dbReference type="SAM" id="SignalP"/>
    </source>
</evidence>
<keyword evidence="3" id="KW-1185">Reference proteome</keyword>
<evidence type="ECO:0000313" key="2">
    <source>
        <dbReference type="EMBL" id="RSD29930.1"/>
    </source>
</evidence>
<proteinExistence type="predicted"/>
<reference evidence="2 3" key="1">
    <citation type="submission" date="2018-12" db="EMBL/GenBank/DDBJ databases">
        <title>Genomic taxonomy of the Vibrionaceae family.</title>
        <authorList>
            <person name="Gomez-Gil B."/>
            <person name="Enciso-Ibarra K."/>
        </authorList>
    </citation>
    <scope>NUCLEOTIDE SEQUENCE [LARGE SCALE GENOMIC DNA]</scope>
    <source>
        <strain evidence="2 3">CAIM 594</strain>
    </source>
</reference>
<feature type="chain" id="PRO_5019302913" evidence="1">
    <location>
        <begin position="20"/>
        <end position="881"/>
    </location>
</feature>
<comment type="caution">
    <text evidence="2">The sequence shown here is derived from an EMBL/GenBank/DDBJ whole genome shotgun (WGS) entry which is preliminary data.</text>
</comment>
<accession>A0A427U0A5</accession>
<gene>
    <name evidence="2" type="ORF">EJA03_16640</name>
</gene>
<feature type="signal peptide" evidence="1">
    <location>
        <begin position="1"/>
        <end position="19"/>
    </location>
</feature>
<dbReference type="EMBL" id="RSFA01000097">
    <property type="protein sequence ID" value="RSD29930.1"/>
    <property type="molecule type" value="Genomic_DNA"/>
</dbReference>
<protein>
    <submittedName>
        <fullName evidence="2">Uncharacterized protein</fullName>
    </submittedName>
</protein>
<dbReference type="AlphaFoldDB" id="A0A427U0A5"/>
<keyword evidence="1" id="KW-0732">Signal</keyword>
<evidence type="ECO:0000313" key="3">
    <source>
        <dbReference type="Proteomes" id="UP000269041"/>
    </source>
</evidence>
<name>A0A427U0A5_9VIBR</name>